<name>B7Q0M4_IXOSC</name>
<dbReference type="EMBL" id="ABJB010233936">
    <property type="status" value="NOT_ANNOTATED_CDS"/>
    <property type="molecule type" value="Genomic_DNA"/>
</dbReference>
<gene>
    <name evidence="1" type="ORF">IscW_ISCW010096</name>
</gene>
<accession>B7Q0M4</accession>
<protein>
    <submittedName>
        <fullName evidence="1 2">Uncharacterized protein</fullName>
    </submittedName>
</protein>
<dbReference type="InParanoid" id="B7Q0M4"/>
<proteinExistence type="predicted"/>
<sequence length="86" mass="10214">MEQIETPEQRSRHHAHTRACNAEIRSLPVRRPVWLHALRPPYLSGWLGRSWESTVWEEHVPFECERGDETELRDSLVSAHWEQLFG</sequence>
<evidence type="ECO:0000313" key="1">
    <source>
        <dbReference type="EMBL" id="EEC12397.1"/>
    </source>
</evidence>
<reference evidence="1 3" key="1">
    <citation type="submission" date="2008-03" db="EMBL/GenBank/DDBJ databases">
        <title>Annotation of Ixodes scapularis.</title>
        <authorList>
            <consortium name="Ixodes scapularis Genome Project Consortium"/>
            <person name="Caler E."/>
            <person name="Hannick L.I."/>
            <person name="Bidwell S."/>
            <person name="Joardar V."/>
            <person name="Thiagarajan M."/>
            <person name="Amedeo P."/>
            <person name="Galinsky K.J."/>
            <person name="Schobel S."/>
            <person name="Inman J."/>
            <person name="Hostetler J."/>
            <person name="Miller J."/>
            <person name="Hammond M."/>
            <person name="Megy K."/>
            <person name="Lawson D."/>
            <person name="Kodira C."/>
            <person name="Sutton G."/>
            <person name="Meyer J."/>
            <person name="Hill C.A."/>
            <person name="Birren B."/>
            <person name="Nene V."/>
            <person name="Collins F."/>
            <person name="Alarcon-Chaidez F."/>
            <person name="Wikel S."/>
            <person name="Strausberg R."/>
        </authorList>
    </citation>
    <scope>NUCLEOTIDE SEQUENCE [LARGE SCALE GENOMIC DNA]</scope>
    <source>
        <strain evidence="3">Wikel</strain>
        <strain evidence="1">Wikel colony</strain>
    </source>
</reference>
<dbReference type="AlphaFoldDB" id="B7Q0M4"/>
<evidence type="ECO:0000313" key="2">
    <source>
        <dbReference type="EnsemblMetazoa" id="ISCW010096-PA"/>
    </source>
</evidence>
<dbReference type="EMBL" id="DS833097">
    <property type="protein sequence ID" value="EEC12397.1"/>
    <property type="molecule type" value="Genomic_DNA"/>
</dbReference>
<evidence type="ECO:0000313" key="3">
    <source>
        <dbReference type="Proteomes" id="UP000001555"/>
    </source>
</evidence>
<dbReference type="PaxDb" id="6945-B7Q0M4"/>
<dbReference type="VEuPathDB" id="VectorBase:ISCW010096"/>
<keyword evidence="3" id="KW-1185">Reference proteome</keyword>
<dbReference type="Proteomes" id="UP000001555">
    <property type="component" value="Unassembled WGS sequence"/>
</dbReference>
<dbReference type="VEuPathDB" id="VectorBase:ISCI010096"/>
<organism>
    <name type="scientific">Ixodes scapularis</name>
    <name type="common">Black-legged tick</name>
    <name type="synonym">Deer tick</name>
    <dbReference type="NCBI Taxonomy" id="6945"/>
    <lineage>
        <taxon>Eukaryota</taxon>
        <taxon>Metazoa</taxon>
        <taxon>Ecdysozoa</taxon>
        <taxon>Arthropoda</taxon>
        <taxon>Chelicerata</taxon>
        <taxon>Arachnida</taxon>
        <taxon>Acari</taxon>
        <taxon>Parasitiformes</taxon>
        <taxon>Ixodida</taxon>
        <taxon>Ixodoidea</taxon>
        <taxon>Ixodidae</taxon>
        <taxon>Ixodinae</taxon>
        <taxon>Ixodes</taxon>
    </lineage>
</organism>
<reference evidence="2" key="2">
    <citation type="submission" date="2020-05" db="UniProtKB">
        <authorList>
            <consortium name="EnsemblMetazoa"/>
        </authorList>
    </citation>
    <scope>IDENTIFICATION</scope>
    <source>
        <strain evidence="2">wikel</strain>
    </source>
</reference>
<dbReference type="EnsemblMetazoa" id="ISCW010096-RA">
    <property type="protein sequence ID" value="ISCW010096-PA"/>
    <property type="gene ID" value="ISCW010096"/>
</dbReference>
<dbReference type="HOGENOM" id="CLU_2500423_0_0_1"/>